<dbReference type="RefSeq" id="WP_379915933.1">
    <property type="nucleotide sequence ID" value="NZ_JBHUDD010000059.1"/>
</dbReference>
<organism evidence="2 3">
    <name type="scientific">Lacimonas salitolerans</name>
    <dbReference type="NCBI Taxonomy" id="1323750"/>
    <lineage>
        <taxon>Bacteria</taxon>
        <taxon>Pseudomonadati</taxon>
        <taxon>Pseudomonadota</taxon>
        <taxon>Alphaproteobacteria</taxon>
        <taxon>Rhodobacterales</taxon>
        <taxon>Paracoccaceae</taxon>
        <taxon>Lacimonas</taxon>
    </lineage>
</organism>
<dbReference type="Proteomes" id="UP001597186">
    <property type="component" value="Unassembled WGS sequence"/>
</dbReference>
<proteinExistence type="predicted"/>
<feature type="compositionally biased region" description="Polar residues" evidence="1">
    <location>
        <begin position="664"/>
        <end position="673"/>
    </location>
</feature>
<sequence>MIRLVLFMAAFWSIGVDRTFAAEAVVRSGEHGSFTRLLIDLPQQSSWELDQSARQVVLRIARGVTGFDVSQVFTRIDRRRLADLRSLGGSGDLVLDLGCECSTRAFLFGQSMLVVDISDASGPIVPAPAAQQTEQQGLSFGTVLPEKPTVDLPLFLPPRTAQSEPLPIQSPDLPMLDTRTANAVKAAEERLLRQLGRAATQGLLEPDIRTMTPRPEPIERAPREEFRTVLEQAAAEEVPLRAVTSRDDALTDHLRVNEESLAGAACQPDAEFAVADWGSDDFGAGLAMWRSKLYGEFDKIDPVAAIGMARHYLHYGFGAEARHSLSMQTQPQALLTILSRLVDGDVVEDAGPLLSQTVCDGAVALWAVLALPDRKGRVEIDDRAVVRHFSTLPVHLRKRLGPDLAGRLSAFGYRDAADMVMRRLDLLTQTESPEQNMAQARIAEMEGASDIAQAARQDVVEANGAQSAQALADMIAGELAAGREILPETADLAAAFAYERRREPEAIRLAWAEVQARAGAGQFALAFERLAALEDMSADSLSQEQISDLLRENAPDTEFLTVLFPRLEQAAVLASKSANALAERLLRLGFPQQALVVLREGATGPDGRARRVLRAEIALSLERPRQAEAEILGLSGRDVDDLRMRAREFASDWSELDGAEDTALSASRQTAPQDLSDRPDPDGVLARNRALLDRSAETRRSLDQLLAASPEVEAVSDSAQPDQ</sequence>
<dbReference type="EMBL" id="JBHUDD010000059">
    <property type="protein sequence ID" value="MFD1510098.1"/>
    <property type="molecule type" value="Genomic_DNA"/>
</dbReference>
<gene>
    <name evidence="2" type="ORF">ACFTOW_11875</name>
</gene>
<keyword evidence="3" id="KW-1185">Reference proteome</keyword>
<evidence type="ECO:0000313" key="2">
    <source>
        <dbReference type="EMBL" id="MFD1510098.1"/>
    </source>
</evidence>
<accession>A0ABW4EJE3</accession>
<protein>
    <recommendedName>
        <fullName evidence="4">Secreted protein</fullName>
    </recommendedName>
</protein>
<evidence type="ECO:0000313" key="3">
    <source>
        <dbReference type="Proteomes" id="UP001597186"/>
    </source>
</evidence>
<evidence type="ECO:0008006" key="4">
    <source>
        <dbReference type="Google" id="ProtNLM"/>
    </source>
</evidence>
<reference evidence="3" key="1">
    <citation type="journal article" date="2019" name="Int. J. Syst. Evol. Microbiol.">
        <title>The Global Catalogue of Microorganisms (GCM) 10K type strain sequencing project: providing services to taxonomists for standard genome sequencing and annotation.</title>
        <authorList>
            <consortium name="The Broad Institute Genomics Platform"/>
            <consortium name="The Broad Institute Genome Sequencing Center for Infectious Disease"/>
            <person name="Wu L."/>
            <person name="Ma J."/>
        </authorList>
    </citation>
    <scope>NUCLEOTIDE SEQUENCE [LARGE SCALE GENOMIC DNA]</scope>
    <source>
        <strain evidence="3">CGMCC 1.12477</strain>
    </source>
</reference>
<comment type="caution">
    <text evidence="2">The sequence shown here is derived from an EMBL/GenBank/DDBJ whole genome shotgun (WGS) entry which is preliminary data.</text>
</comment>
<feature type="region of interest" description="Disordered" evidence="1">
    <location>
        <begin position="660"/>
        <end position="684"/>
    </location>
</feature>
<evidence type="ECO:0000256" key="1">
    <source>
        <dbReference type="SAM" id="MobiDB-lite"/>
    </source>
</evidence>
<name>A0ABW4EJE3_9RHOB</name>